<gene>
    <name evidence="14" type="ORF">GJB61_08030</name>
</gene>
<dbReference type="SMART" id="SM00304">
    <property type="entry name" value="HAMP"/>
    <property type="match status" value="1"/>
</dbReference>
<dbReference type="Pfam" id="PF00672">
    <property type="entry name" value="HAMP"/>
    <property type="match status" value="1"/>
</dbReference>
<proteinExistence type="inferred from homology"/>
<keyword evidence="7 11" id="KW-0472">Membrane</keyword>
<dbReference type="SUPFAM" id="SSF58104">
    <property type="entry name" value="Methyl-accepting chemotaxis protein (MCP) signaling domain"/>
    <property type="match status" value="1"/>
</dbReference>
<organism evidence="14 15">
    <name type="scientific">Paenibacillus monticola</name>
    <dbReference type="NCBI Taxonomy" id="2666075"/>
    <lineage>
        <taxon>Bacteria</taxon>
        <taxon>Bacillati</taxon>
        <taxon>Bacillota</taxon>
        <taxon>Bacilli</taxon>
        <taxon>Bacillales</taxon>
        <taxon>Paenibacillaceae</taxon>
        <taxon>Paenibacillus</taxon>
    </lineage>
</organism>
<dbReference type="CDD" id="cd11386">
    <property type="entry name" value="MCP_signal"/>
    <property type="match status" value="1"/>
</dbReference>
<feature type="transmembrane region" description="Helical" evidence="11">
    <location>
        <begin position="288"/>
        <end position="312"/>
    </location>
</feature>
<dbReference type="RefSeq" id="WP_154117936.1">
    <property type="nucleotide sequence ID" value="NZ_WJXB01000002.1"/>
</dbReference>
<protein>
    <submittedName>
        <fullName evidence="14">HAMP domain-containing protein</fullName>
    </submittedName>
</protein>
<dbReference type="AlphaFoldDB" id="A0A7X2H3R3"/>
<dbReference type="Pfam" id="PF00015">
    <property type="entry name" value="MCPsignal"/>
    <property type="match status" value="1"/>
</dbReference>
<evidence type="ECO:0000256" key="4">
    <source>
        <dbReference type="ARBA" id="ARBA00022500"/>
    </source>
</evidence>
<feature type="domain" description="Methyl-accepting transducer" evidence="12">
    <location>
        <begin position="384"/>
        <end position="634"/>
    </location>
</feature>
<dbReference type="PANTHER" id="PTHR32089">
    <property type="entry name" value="METHYL-ACCEPTING CHEMOTAXIS PROTEIN MCPB"/>
    <property type="match status" value="1"/>
</dbReference>
<dbReference type="PANTHER" id="PTHR32089:SF114">
    <property type="entry name" value="METHYL-ACCEPTING CHEMOTAXIS PROTEIN MCPB"/>
    <property type="match status" value="1"/>
</dbReference>
<accession>A0A7X2H3R3</accession>
<evidence type="ECO:0000256" key="6">
    <source>
        <dbReference type="ARBA" id="ARBA00022989"/>
    </source>
</evidence>
<dbReference type="EMBL" id="WJXB01000002">
    <property type="protein sequence ID" value="MRN52946.1"/>
    <property type="molecule type" value="Genomic_DNA"/>
</dbReference>
<keyword evidence="4" id="KW-0145">Chemotaxis</keyword>
<dbReference type="GO" id="GO:0007165">
    <property type="term" value="P:signal transduction"/>
    <property type="evidence" value="ECO:0007669"/>
    <property type="project" value="UniProtKB-KW"/>
</dbReference>
<dbReference type="GO" id="GO:0005886">
    <property type="term" value="C:plasma membrane"/>
    <property type="evidence" value="ECO:0007669"/>
    <property type="project" value="UniProtKB-SubCell"/>
</dbReference>
<comment type="caution">
    <text evidence="14">The sequence shown here is derived from an EMBL/GenBank/DDBJ whole genome shotgun (WGS) entry which is preliminary data.</text>
</comment>
<evidence type="ECO:0000256" key="11">
    <source>
        <dbReference type="SAM" id="Phobius"/>
    </source>
</evidence>
<evidence type="ECO:0000313" key="14">
    <source>
        <dbReference type="EMBL" id="MRN52946.1"/>
    </source>
</evidence>
<keyword evidence="15" id="KW-1185">Reference proteome</keyword>
<dbReference type="SUPFAM" id="SSF103190">
    <property type="entry name" value="Sensory domain-like"/>
    <property type="match status" value="1"/>
</dbReference>
<evidence type="ECO:0000259" key="13">
    <source>
        <dbReference type="PROSITE" id="PS50885"/>
    </source>
</evidence>
<dbReference type="CDD" id="cd06225">
    <property type="entry name" value="HAMP"/>
    <property type="match status" value="1"/>
</dbReference>
<dbReference type="InterPro" id="IPR033479">
    <property type="entry name" value="dCache_1"/>
</dbReference>
<dbReference type="PROSITE" id="PS50885">
    <property type="entry name" value="HAMP"/>
    <property type="match status" value="1"/>
</dbReference>
<dbReference type="Pfam" id="PF02743">
    <property type="entry name" value="dCache_1"/>
    <property type="match status" value="1"/>
</dbReference>
<feature type="transmembrane region" description="Helical" evidence="11">
    <location>
        <begin position="21"/>
        <end position="42"/>
    </location>
</feature>
<evidence type="ECO:0000256" key="5">
    <source>
        <dbReference type="ARBA" id="ARBA00022692"/>
    </source>
</evidence>
<dbReference type="CDD" id="cd12914">
    <property type="entry name" value="PDC1_DGC_like"/>
    <property type="match status" value="1"/>
</dbReference>
<comment type="similarity">
    <text evidence="9">Belongs to the methyl-accepting chemotaxis (MCP) protein family.</text>
</comment>
<dbReference type="PROSITE" id="PS50111">
    <property type="entry name" value="CHEMOTAXIS_TRANSDUC_2"/>
    <property type="match status" value="1"/>
</dbReference>
<evidence type="ECO:0000313" key="15">
    <source>
        <dbReference type="Proteomes" id="UP000463051"/>
    </source>
</evidence>
<name>A0A7X2H3R3_9BACL</name>
<feature type="domain" description="HAMP" evidence="13">
    <location>
        <begin position="313"/>
        <end position="365"/>
    </location>
</feature>
<dbReference type="Proteomes" id="UP000463051">
    <property type="component" value="Unassembled WGS sequence"/>
</dbReference>
<evidence type="ECO:0000256" key="2">
    <source>
        <dbReference type="ARBA" id="ARBA00022475"/>
    </source>
</evidence>
<evidence type="ECO:0000256" key="8">
    <source>
        <dbReference type="ARBA" id="ARBA00023224"/>
    </source>
</evidence>
<dbReference type="Gene3D" id="3.30.450.20">
    <property type="entry name" value="PAS domain"/>
    <property type="match status" value="2"/>
</dbReference>
<sequence length="670" mass="71558">MKLIRRLSRWNFHSITNKMTIAFSLILIIPSLSIGLISYNLAKNKIDEQMQKAASSSITLLNQTINQLVEGQMKNVDFLASQLSTANIGSVQGDENPEIRKLLDSNKKLFPELEGVNLATDKGVTISSPIIDLPAGFDVKVRPYYIAAMSNKGKVAITDPFVSAATGNLVISISKVTQDGHGVLFVNLSLESLGNIVKDVKIGSEGYVLIFDKMKKYLAAPDTLDIKLGDTATGTISDTVEGSNSGTADYISPLDGKSKNLVFSTNPLTGWKILGSWDTNEVAQEASAIFNTTALVIAIALLTGGIIVFFIIRSFTIPMTLLTSTSEKISAGDLRQRVNIKSKNEFGQLGASFNQMVDSLRSILVEVSESSGLLAASSEQLAASAEESSKATEHISGIAEQMSDGANQQTQQVEQSSQTIYDTTARMQQVTTNIQQVTETTVKASAKSAEGGRAIHTAVGQMNSISGSVDELSQVISNLASTSHEIGQITEVITQIAQQTNLLSLNASIEAARAGEHGRGFAVVANEVKKLAEKSSKSTEEIANLIGNIQEDISKAQRSMESSKNEVSVGMNVVHQAGSLFSEIESFVDEVGSQVQEVSEATLIISNRSLEIDQQISEIAAIAQSTAAGAENVSAASEEQLASMQEISSSSSSLTKMAEDLQLLVDKFKL</sequence>
<keyword evidence="2" id="KW-1003">Cell membrane</keyword>
<dbReference type="SMART" id="SM00283">
    <property type="entry name" value="MA"/>
    <property type="match status" value="1"/>
</dbReference>
<keyword evidence="8 10" id="KW-0807">Transducer</keyword>
<dbReference type="InterPro" id="IPR029151">
    <property type="entry name" value="Sensor-like_sf"/>
</dbReference>
<dbReference type="Gene3D" id="1.10.287.950">
    <property type="entry name" value="Methyl-accepting chemotaxis protein"/>
    <property type="match status" value="1"/>
</dbReference>
<keyword evidence="6 11" id="KW-1133">Transmembrane helix</keyword>
<keyword evidence="5 11" id="KW-0812">Transmembrane</keyword>
<dbReference type="InterPro" id="IPR004089">
    <property type="entry name" value="MCPsignal_dom"/>
</dbReference>
<comment type="subcellular location">
    <subcellularLocation>
        <location evidence="1">Cell membrane</location>
        <topology evidence="1">Multi-pass membrane protein</topology>
    </subcellularLocation>
</comment>
<dbReference type="GO" id="GO:0006935">
    <property type="term" value="P:chemotaxis"/>
    <property type="evidence" value="ECO:0007669"/>
    <property type="project" value="UniProtKB-KW"/>
</dbReference>
<dbReference type="Gene3D" id="1.10.8.500">
    <property type="entry name" value="HAMP domain in histidine kinase"/>
    <property type="match status" value="1"/>
</dbReference>
<evidence type="ECO:0000256" key="7">
    <source>
        <dbReference type="ARBA" id="ARBA00023136"/>
    </source>
</evidence>
<evidence type="ECO:0000256" key="3">
    <source>
        <dbReference type="ARBA" id="ARBA00022481"/>
    </source>
</evidence>
<reference evidence="14 15" key="1">
    <citation type="submission" date="2019-11" db="EMBL/GenBank/DDBJ databases">
        <title>Paenibacillus monticola sp. nov., a novel PGPR strain isolated from mountain sample in China.</title>
        <authorList>
            <person name="Zhao Q."/>
            <person name="Li H.-P."/>
            <person name="Zhang J.-L."/>
        </authorList>
    </citation>
    <scope>NUCLEOTIDE SEQUENCE [LARGE SCALE GENOMIC DNA]</scope>
    <source>
        <strain evidence="14 15">LC-T2</strain>
    </source>
</reference>
<evidence type="ECO:0000256" key="1">
    <source>
        <dbReference type="ARBA" id="ARBA00004651"/>
    </source>
</evidence>
<keyword evidence="3" id="KW-0488">Methylation</keyword>
<dbReference type="InterPro" id="IPR003660">
    <property type="entry name" value="HAMP_dom"/>
</dbReference>
<evidence type="ECO:0000256" key="10">
    <source>
        <dbReference type="PROSITE-ProRule" id="PRU00284"/>
    </source>
</evidence>
<evidence type="ECO:0000256" key="9">
    <source>
        <dbReference type="ARBA" id="ARBA00029447"/>
    </source>
</evidence>
<evidence type="ECO:0000259" key="12">
    <source>
        <dbReference type="PROSITE" id="PS50111"/>
    </source>
</evidence>